<keyword evidence="2" id="KW-1185">Reference proteome</keyword>
<protein>
    <submittedName>
        <fullName evidence="1">Uncharacterized protein</fullName>
    </submittedName>
</protein>
<name>A0ABW0ERV2_9PSEU</name>
<accession>A0ABW0ERV2</accession>
<evidence type="ECO:0000313" key="2">
    <source>
        <dbReference type="Proteomes" id="UP001596157"/>
    </source>
</evidence>
<dbReference type="Proteomes" id="UP001596157">
    <property type="component" value="Unassembled WGS sequence"/>
</dbReference>
<comment type="caution">
    <text evidence="1">The sequence shown here is derived from an EMBL/GenBank/DDBJ whole genome shotgun (WGS) entry which is preliminary data.</text>
</comment>
<sequence>MTTHTVLAPKSDDFTPQGSTQMLMYEHLARSRMREAEQAARKHRLVRGLLRTRRWERVSTWAAQRARVAQLPA</sequence>
<dbReference type="RefSeq" id="WP_378248713.1">
    <property type="nucleotide sequence ID" value="NZ_JBHSKF010000009.1"/>
</dbReference>
<proteinExistence type="predicted"/>
<dbReference type="EMBL" id="JBHSKF010000009">
    <property type="protein sequence ID" value="MFC5288859.1"/>
    <property type="molecule type" value="Genomic_DNA"/>
</dbReference>
<evidence type="ECO:0000313" key="1">
    <source>
        <dbReference type="EMBL" id="MFC5288859.1"/>
    </source>
</evidence>
<gene>
    <name evidence="1" type="ORF">ACFPM7_17530</name>
</gene>
<reference evidence="2" key="1">
    <citation type="journal article" date="2019" name="Int. J. Syst. Evol. Microbiol.">
        <title>The Global Catalogue of Microorganisms (GCM) 10K type strain sequencing project: providing services to taxonomists for standard genome sequencing and annotation.</title>
        <authorList>
            <consortium name="The Broad Institute Genomics Platform"/>
            <consortium name="The Broad Institute Genome Sequencing Center for Infectious Disease"/>
            <person name="Wu L."/>
            <person name="Ma J."/>
        </authorList>
    </citation>
    <scope>NUCLEOTIDE SEQUENCE [LARGE SCALE GENOMIC DNA]</scope>
    <source>
        <strain evidence="2">CCUG 59778</strain>
    </source>
</reference>
<organism evidence="1 2">
    <name type="scientific">Actinokineospora guangxiensis</name>
    <dbReference type="NCBI Taxonomy" id="1490288"/>
    <lineage>
        <taxon>Bacteria</taxon>
        <taxon>Bacillati</taxon>
        <taxon>Actinomycetota</taxon>
        <taxon>Actinomycetes</taxon>
        <taxon>Pseudonocardiales</taxon>
        <taxon>Pseudonocardiaceae</taxon>
        <taxon>Actinokineospora</taxon>
    </lineage>
</organism>